<dbReference type="RefSeq" id="WP_375735234.1">
    <property type="nucleotide sequence ID" value="NZ_JBCGDC010000059.1"/>
</dbReference>
<protein>
    <submittedName>
        <fullName evidence="1">SDR family oxidoreductase</fullName>
    </submittedName>
</protein>
<evidence type="ECO:0000313" key="1">
    <source>
        <dbReference type="EMBL" id="MFB6395439.1"/>
    </source>
</evidence>
<proteinExistence type="predicted"/>
<keyword evidence="2" id="KW-1185">Reference proteome</keyword>
<dbReference type="Gene3D" id="3.40.50.720">
    <property type="entry name" value="NAD(P)-binding Rossmann-like Domain"/>
    <property type="match status" value="1"/>
</dbReference>
<sequence>MVDRTLAGRIAVVAGATRGAGRGIAVELGAAGATVFVAGRSTRQAPSAMNRPETIEETAELVDRAGGRGIPVRVDFCEPAEVDALRDRIRSEVDGRLDILVNDVWGGDPLVEWGKPFWEHDLDRSLTAWRNGVQSHLVSLHRLVPLLIDRGGLLVEITDGDREDYYGSLFYDVVKASVRRLGKVLGEDLGKHGVTAVSLTPGFLRSEAMLEGFGVAEGNWRDAARKDPHFAISETPHYVGRAVAALAGDEKVARWNGQVLSSWQLANEYGFTDVDGSRPDWGKYRVDVFENGRKDVDPEDYR</sequence>
<dbReference type="NCBIfam" id="NF006159">
    <property type="entry name" value="PRK08303.1"/>
    <property type="match status" value="1"/>
</dbReference>
<name>A0ABV5CTV2_9ACTN</name>
<organism evidence="1 2">
    <name type="scientific">Polymorphospora lycopeni</name>
    <dbReference type="NCBI Taxonomy" id="3140240"/>
    <lineage>
        <taxon>Bacteria</taxon>
        <taxon>Bacillati</taxon>
        <taxon>Actinomycetota</taxon>
        <taxon>Actinomycetes</taxon>
        <taxon>Micromonosporales</taxon>
        <taxon>Micromonosporaceae</taxon>
        <taxon>Polymorphospora</taxon>
    </lineage>
</organism>
<accession>A0ABV5CTV2</accession>
<dbReference type="Proteomes" id="UP001582793">
    <property type="component" value="Unassembled WGS sequence"/>
</dbReference>
<reference evidence="1 2" key="1">
    <citation type="submission" date="2024-04" db="EMBL/GenBank/DDBJ databases">
        <title>Polymorphospora sp. isolated from Baiyangdian Lake in Xiong'an New Area.</title>
        <authorList>
            <person name="Zhang X."/>
            <person name="Liu J."/>
        </authorList>
    </citation>
    <scope>NUCLEOTIDE SEQUENCE [LARGE SCALE GENOMIC DNA]</scope>
    <source>
        <strain evidence="1 2">2-325</strain>
    </source>
</reference>
<comment type="caution">
    <text evidence="1">The sequence shown here is derived from an EMBL/GenBank/DDBJ whole genome shotgun (WGS) entry which is preliminary data.</text>
</comment>
<dbReference type="PRINTS" id="PR00081">
    <property type="entry name" value="GDHRDH"/>
</dbReference>
<dbReference type="Pfam" id="PF13561">
    <property type="entry name" value="adh_short_C2"/>
    <property type="match status" value="1"/>
</dbReference>
<dbReference type="PANTHER" id="PTHR44147">
    <property type="entry name" value="DEHYDROGENASE/REDUCTASE SDR FAMILY MEMBER 1"/>
    <property type="match status" value="1"/>
</dbReference>
<evidence type="ECO:0000313" key="2">
    <source>
        <dbReference type="Proteomes" id="UP001582793"/>
    </source>
</evidence>
<dbReference type="SUPFAM" id="SSF51735">
    <property type="entry name" value="NAD(P)-binding Rossmann-fold domains"/>
    <property type="match status" value="1"/>
</dbReference>
<dbReference type="InterPro" id="IPR036291">
    <property type="entry name" value="NAD(P)-bd_dom_sf"/>
</dbReference>
<dbReference type="EMBL" id="JBCGDC010000059">
    <property type="protein sequence ID" value="MFB6395439.1"/>
    <property type="molecule type" value="Genomic_DNA"/>
</dbReference>
<dbReference type="InterPro" id="IPR002347">
    <property type="entry name" value="SDR_fam"/>
</dbReference>
<gene>
    <name evidence="1" type="ORF">AAFH96_20330</name>
</gene>
<dbReference type="PANTHER" id="PTHR44147:SF2">
    <property type="entry name" value="DEHYDROGENASE_REDUCTASE SDR FAMILY MEMBER 1"/>
    <property type="match status" value="1"/>
</dbReference>